<dbReference type="Pfam" id="PF06881">
    <property type="entry name" value="Elongin_A"/>
    <property type="match status" value="1"/>
</dbReference>
<protein>
    <submittedName>
        <fullName evidence="2">Uncharacterized protein</fullName>
    </submittedName>
</protein>
<feature type="region of interest" description="Disordered" evidence="1">
    <location>
        <begin position="167"/>
        <end position="206"/>
    </location>
</feature>
<keyword evidence="3" id="KW-1185">Reference proteome</keyword>
<dbReference type="Gene3D" id="6.10.250.3180">
    <property type="match status" value="1"/>
</dbReference>
<evidence type="ECO:0000256" key="1">
    <source>
        <dbReference type="SAM" id="MobiDB-lite"/>
    </source>
</evidence>
<dbReference type="EMBL" id="JAPQKL010000001">
    <property type="protein sequence ID" value="KAJ5145767.1"/>
    <property type="molecule type" value="Genomic_DNA"/>
</dbReference>
<feature type="compositionally biased region" description="Basic and acidic residues" evidence="1">
    <location>
        <begin position="1"/>
        <end position="10"/>
    </location>
</feature>
<feature type="compositionally biased region" description="Low complexity" evidence="1">
    <location>
        <begin position="227"/>
        <end position="237"/>
    </location>
</feature>
<dbReference type="Proteomes" id="UP001149079">
    <property type="component" value="Unassembled WGS sequence"/>
</dbReference>
<evidence type="ECO:0000313" key="3">
    <source>
        <dbReference type="Proteomes" id="UP001149079"/>
    </source>
</evidence>
<dbReference type="InterPro" id="IPR010684">
    <property type="entry name" value="RNA_pol_II_trans_fac_SIII_A"/>
</dbReference>
<dbReference type="GO" id="GO:0070449">
    <property type="term" value="C:elongin complex"/>
    <property type="evidence" value="ECO:0007669"/>
    <property type="project" value="InterPro"/>
</dbReference>
<reference evidence="2" key="1">
    <citation type="submission" date="2022-11" db="EMBL/GenBank/DDBJ databases">
        <authorList>
            <person name="Petersen C."/>
        </authorList>
    </citation>
    <scope>NUCLEOTIDE SEQUENCE</scope>
    <source>
        <strain evidence="2">IBT 22155</strain>
    </source>
</reference>
<proteinExistence type="predicted"/>
<comment type="caution">
    <text evidence="2">The sequence shown here is derived from an EMBL/GenBank/DDBJ whole genome shotgun (WGS) entry which is preliminary data.</text>
</comment>
<dbReference type="OrthoDB" id="21513at2759"/>
<dbReference type="GeneID" id="81400245"/>
<organism evidence="2 3">
    <name type="scientific">Penicillium bovifimosum</name>
    <dbReference type="NCBI Taxonomy" id="126998"/>
    <lineage>
        <taxon>Eukaryota</taxon>
        <taxon>Fungi</taxon>
        <taxon>Dikarya</taxon>
        <taxon>Ascomycota</taxon>
        <taxon>Pezizomycotina</taxon>
        <taxon>Eurotiomycetes</taxon>
        <taxon>Eurotiomycetidae</taxon>
        <taxon>Eurotiales</taxon>
        <taxon>Aspergillaceae</taxon>
        <taxon>Penicillium</taxon>
    </lineage>
</organism>
<evidence type="ECO:0000313" key="2">
    <source>
        <dbReference type="EMBL" id="KAJ5145767.1"/>
    </source>
</evidence>
<feature type="region of interest" description="Disordered" evidence="1">
    <location>
        <begin position="227"/>
        <end position="298"/>
    </location>
</feature>
<dbReference type="GO" id="GO:0006368">
    <property type="term" value="P:transcription elongation by RNA polymerase II"/>
    <property type="evidence" value="ECO:0007669"/>
    <property type="project" value="InterPro"/>
</dbReference>
<feature type="compositionally biased region" description="Low complexity" evidence="1">
    <location>
        <begin position="183"/>
        <end position="192"/>
    </location>
</feature>
<feature type="compositionally biased region" description="Pro residues" evidence="1">
    <location>
        <begin position="170"/>
        <end position="182"/>
    </location>
</feature>
<gene>
    <name evidence="2" type="ORF">N7515_000331</name>
</gene>
<reference evidence="2" key="2">
    <citation type="journal article" date="2023" name="IMA Fungus">
        <title>Comparative genomic study of the Penicillium genus elucidates a diverse pangenome and 15 lateral gene transfer events.</title>
        <authorList>
            <person name="Petersen C."/>
            <person name="Sorensen T."/>
            <person name="Nielsen M.R."/>
            <person name="Sondergaard T.E."/>
            <person name="Sorensen J.L."/>
            <person name="Fitzpatrick D.A."/>
            <person name="Frisvad J.C."/>
            <person name="Nielsen K.L."/>
        </authorList>
    </citation>
    <scope>NUCLEOTIDE SEQUENCE</scope>
    <source>
        <strain evidence="2">IBT 22155</strain>
    </source>
</reference>
<dbReference type="RefSeq" id="XP_056526241.1">
    <property type="nucleotide sequence ID" value="XM_056661075.1"/>
</dbReference>
<dbReference type="AlphaFoldDB" id="A0A9W9LAZ8"/>
<name>A0A9W9LAZ8_9EURO</name>
<sequence>MAFNPEKLHAQEMASPHLAKEDREVSLELIKRDKPNWQKHQMPEETDNWDGMYHDLRDQAQKDLEADVQRMKTAMDGINAKRALLTPKIIPDSESKHMAGAQRTWRQLRVNFLRRRDAAKYIHGPLKNRWIFKSTKNSSALTMPTKSLHNRASQIESAPIALVEEHRRPVPPSTPAPHPKAPAPSTSQAPPQCITRHPGMLPSSLQHPMLAQTGATPRPIRKITIGARRASSGAGSSTNVSATKKPVTASAKPGFKGDADPHQLPPRLPSSPRLLLTPPRPQRPQLLLTSPIPLPHVR</sequence>
<feature type="region of interest" description="Disordered" evidence="1">
    <location>
        <begin position="1"/>
        <end position="20"/>
    </location>
</feature>
<accession>A0A9W9LAZ8</accession>
<feature type="compositionally biased region" description="Low complexity" evidence="1">
    <location>
        <begin position="270"/>
        <end position="291"/>
    </location>
</feature>